<dbReference type="CDD" id="cd12148">
    <property type="entry name" value="fungal_TF_MHR"/>
    <property type="match status" value="1"/>
</dbReference>
<feature type="compositionally biased region" description="Polar residues" evidence="2">
    <location>
        <begin position="77"/>
        <end position="100"/>
    </location>
</feature>
<feature type="domain" description="Xylanolytic transcriptional activator regulatory" evidence="4">
    <location>
        <begin position="308"/>
        <end position="381"/>
    </location>
</feature>
<evidence type="ECO:0000256" key="3">
    <source>
        <dbReference type="SAM" id="Phobius"/>
    </source>
</evidence>
<gene>
    <name evidence="5" type="ORF">F5X68DRAFT_267637</name>
</gene>
<keyword evidence="3" id="KW-0812">Transmembrane</keyword>
<name>A0A9P9AFA0_9PEZI</name>
<dbReference type="GO" id="GO:0003700">
    <property type="term" value="F:DNA-binding transcription factor activity"/>
    <property type="evidence" value="ECO:0007669"/>
    <property type="project" value="InterPro"/>
</dbReference>
<keyword evidence="3" id="KW-1133">Transmembrane helix</keyword>
<dbReference type="OrthoDB" id="103819at2759"/>
<dbReference type="InterPro" id="IPR007219">
    <property type="entry name" value="XnlR_reg_dom"/>
</dbReference>
<keyword evidence="6" id="KW-1185">Reference proteome</keyword>
<dbReference type="EMBL" id="JAGSXJ010000005">
    <property type="protein sequence ID" value="KAH6691446.1"/>
    <property type="molecule type" value="Genomic_DNA"/>
</dbReference>
<dbReference type="GO" id="GO:0006351">
    <property type="term" value="P:DNA-templated transcription"/>
    <property type="evidence" value="ECO:0007669"/>
    <property type="project" value="InterPro"/>
</dbReference>
<reference evidence="5" key="1">
    <citation type="journal article" date="2021" name="Nat. Commun.">
        <title>Genetic determinants of endophytism in the Arabidopsis root mycobiome.</title>
        <authorList>
            <person name="Mesny F."/>
            <person name="Miyauchi S."/>
            <person name="Thiergart T."/>
            <person name="Pickel B."/>
            <person name="Atanasova L."/>
            <person name="Karlsson M."/>
            <person name="Huettel B."/>
            <person name="Barry K.W."/>
            <person name="Haridas S."/>
            <person name="Chen C."/>
            <person name="Bauer D."/>
            <person name="Andreopoulos W."/>
            <person name="Pangilinan J."/>
            <person name="LaButti K."/>
            <person name="Riley R."/>
            <person name="Lipzen A."/>
            <person name="Clum A."/>
            <person name="Drula E."/>
            <person name="Henrissat B."/>
            <person name="Kohler A."/>
            <person name="Grigoriev I.V."/>
            <person name="Martin F.M."/>
            <person name="Hacquard S."/>
        </authorList>
    </citation>
    <scope>NUCLEOTIDE SEQUENCE</scope>
    <source>
        <strain evidence="5">MPI-SDFR-AT-0117</strain>
    </source>
</reference>
<dbReference type="Pfam" id="PF04082">
    <property type="entry name" value="Fungal_trans"/>
    <property type="match status" value="1"/>
</dbReference>
<evidence type="ECO:0000256" key="2">
    <source>
        <dbReference type="SAM" id="MobiDB-lite"/>
    </source>
</evidence>
<feature type="transmembrane region" description="Helical" evidence="3">
    <location>
        <begin position="522"/>
        <end position="543"/>
    </location>
</feature>
<dbReference type="SMART" id="SM00906">
    <property type="entry name" value="Fungal_trans"/>
    <property type="match status" value="1"/>
</dbReference>
<keyword evidence="3" id="KW-0472">Membrane</keyword>
<evidence type="ECO:0000259" key="4">
    <source>
        <dbReference type="SMART" id="SM00906"/>
    </source>
</evidence>
<evidence type="ECO:0000313" key="5">
    <source>
        <dbReference type="EMBL" id="KAH6691446.1"/>
    </source>
</evidence>
<comment type="caution">
    <text evidence="5">The sequence shown here is derived from an EMBL/GenBank/DDBJ whole genome shotgun (WGS) entry which is preliminary data.</text>
</comment>
<dbReference type="Proteomes" id="UP000770015">
    <property type="component" value="Unassembled WGS sequence"/>
</dbReference>
<feature type="region of interest" description="Disordered" evidence="2">
    <location>
        <begin position="57"/>
        <end position="103"/>
    </location>
</feature>
<dbReference type="PANTHER" id="PTHR46910:SF5">
    <property type="entry name" value="ZN(II)2CYS6 TRANSCRIPTION FACTOR (EUROFUNG)"/>
    <property type="match status" value="1"/>
</dbReference>
<keyword evidence="1" id="KW-0539">Nucleus</keyword>
<evidence type="ECO:0000313" key="6">
    <source>
        <dbReference type="Proteomes" id="UP000770015"/>
    </source>
</evidence>
<evidence type="ECO:0000256" key="1">
    <source>
        <dbReference type="ARBA" id="ARBA00023242"/>
    </source>
</evidence>
<accession>A0A9P9AFA0</accession>
<dbReference type="PANTHER" id="PTHR46910">
    <property type="entry name" value="TRANSCRIPTION FACTOR PDR1"/>
    <property type="match status" value="1"/>
</dbReference>
<dbReference type="GO" id="GO:0003677">
    <property type="term" value="F:DNA binding"/>
    <property type="evidence" value="ECO:0007669"/>
    <property type="project" value="InterPro"/>
</dbReference>
<organism evidence="5 6">
    <name type="scientific">Plectosphaerella plurivora</name>
    <dbReference type="NCBI Taxonomy" id="936078"/>
    <lineage>
        <taxon>Eukaryota</taxon>
        <taxon>Fungi</taxon>
        <taxon>Dikarya</taxon>
        <taxon>Ascomycota</taxon>
        <taxon>Pezizomycotina</taxon>
        <taxon>Sordariomycetes</taxon>
        <taxon>Hypocreomycetidae</taxon>
        <taxon>Glomerellales</taxon>
        <taxon>Plectosphaerellaceae</taxon>
        <taxon>Plectosphaerella</taxon>
    </lineage>
</organism>
<protein>
    <submittedName>
        <fullName evidence="5">Fungal-specific transcription factor domain-containing protein</fullName>
    </submittedName>
</protein>
<proteinExistence type="predicted"/>
<dbReference type="InterPro" id="IPR050987">
    <property type="entry name" value="AtrR-like"/>
</dbReference>
<sequence length="690" mass="76424">MDESQFDGSGPDDAPEPSLLNPGGPIRRAQCTSERKIDLIDRRLDGVIRLLEDMKMSWPPAQPTNSLKPTLSKRETSAQPKSISSHSTPASHTQPSSSSLDKVPGKVIEGESSLAAHSVFANEFLQKVVNTESLQEASLELRDTLDSLSHIVTSLKGQTLANEMTYPFAVPTQRPALHSDDLPPVQKAIALIRAAKSRQLAGVAWIYEFLPMKKFPDICLNVYFAEEHTEAEFIIVNAGLYSLAEDYANSVATGDEVEEYREFAKSLRSNLETSLSNLPLHLPATQEMVIALVFGAFHGIGIAKPSLSWVLISKASELAQTLGWHRGTSMKALDQDDAEMRQFVFWSVYFLEKSLSLRLGRASTIADWDIGLPLPVTSQGRENPLLDYFSLWIRASRCQGRIYELLYSTEAIAQPDAVRQSRVATLAAEILLIGKDTKDNDARYEKETEQVVGRDMMDFFIVSDEVLRTSMLTLIYRASPKEAGSATTFSLDCIGAARQTLAKHQECILIMNKTNGQFFSTYINWTLLFAPFVPFIVIFCNVIETQDQMDLARLHEFVTSIQSAPTVSDAAGKMHRLFQVLYSVALRYIEFRVSTPPEGQMQASAEMDTYLAALGLPPQQSQHTGAADFGAAGFGTDPMGDDAMGDVQRTGFPTMWMGNGAQLDDWFYSNQAMMGLMQQSNFDFPNQQGP</sequence>
<dbReference type="AlphaFoldDB" id="A0A9P9AFA0"/>
<dbReference type="GO" id="GO:0008270">
    <property type="term" value="F:zinc ion binding"/>
    <property type="evidence" value="ECO:0007669"/>
    <property type="project" value="InterPro"/>
</dbReference>
<feature type="region of interest" description="Disordered" evidence="2">
    <location>
        <begin position="1"/>
        <end position="33"/>
    </location>
</feature>